<dbReference type="NCBIfam" id="NF002486">
    <property type="entry name" value="PRK01752.1"/>
    <property type="match status" value="1"/>
</dbReference>
<dbReference type="InterPro" id="IPR048469">
    <property type="entry name" value="YchJ-like_M"/>
</dbReference>
<sequence length="170" mass="19500">MVMGLLLPISTFSMTTLCYCDSKLAFVRCCEPLLKGKLLAQNAEALMRSRYCAYVLGDFQYILDTYSQAKRRDLSLAVLQQDANETQWLALQVESHQLTEPGATVQFSAFYRYDGQLYKLHELSRFIIEEGHWRYVDGQMLDDCGKLRLGRNDSCFCGSNKKFKQCCGKN</sequence>
<dbReference type="Pfam" id="PF02810">
    <property type="entry name" value="SEC-C"/>
    <property type="match status" value="1"/>
</dbReference>
<dbReference type="SUPFAM" id="SSF54427">
    <property type="entry name" value="NTF2-like"/>
    <property type="match status" value="1"/>
</dbReference>
<organism evidence="2 3">
    <name type="scientific">Bowmanella denitrificans</name>
    <dbReference type="NCBI Taxonomy" id="366582"/>
    <lineage>
        <taxon>Bacteria</taxon>
        <taxon>Pseudomonadati</taxon>
        <taxon>Pseudomonadota</taxon>
        <taxon>Gammaproteobacteria</taxon>
        <taxon>Alteromonadales</taxon>
        <taxon>Alteromonadaceae</taxon>
        <taxon>Bowmanella</taxon>
    </lineage>
</organism>
<evidence type="ECO:0000259" key="1">
    <source>
        <dbReference type="Pfam" id="PF17775"/>
    </source>
</evidence>
<reference evidence="3" key="1">
    <citation type="journal article" date="2019" name="Int. J. Syst. Evol. Microbiol.">
        <title>The Global Catalogue of Microorganisms (GCM) 10K type strain sequencing project: providing services to taxonomists for standard genome sequencing and annotation.</title>
        <authorList>
            <consortium name="The Broad Institute Genomics Platform"/>
            <consortium name="The Broad Institute Genome Sequencing Center for Infectious Disease"/>
            <person name="Wu L."/>
            <person name="Ma J."/>
        </authorList>
    </citation>
    <scope>NUCLEOTIDE SEQUENCE [LARGE SCALE GENOMIC DNA]</scope>
    <source>
        <strain evidence="3">JCM 13378</strain>
    </source>
</reference>
<accession>A0ABP3GI93</accession>
<dbReference type="InterPro" id="IPR004027">
    <property type="entry name" value="SEC_C_motif"/>
</dbReference>
<dbReference type="Gene3D" id="3.10.450.50">
    <property type="match status" value="1"/>
</dbReference>
<evidence type="ECO:0000313" key="2">
    <source>
        <dbReference type="EMBL" id="GAA0344508.1"/>
    </source>
</evidence>
<dbReference type="Proteomes" id="UP001501757">
    <property type="component" value="Unassembled WGS sequence"/>
</dbReference>
<proteinExistence type="predicted"/>
<keyword evidence="3" id="KW-1185">Reference proteome</keyword>
<dbReference type="EMBL" id="BAAAEI010000006">
    <property type="protein sequence ID" value="GAA0344508.1"/>
    <property type="molecule type" value="Genomic_DNA"/>
</dbReference>
<dbReference type="RefSeq" id="WP_343841650.1">
    <property type="nucleotide sequence ID" value="NZ_BAAAEI010000006.1"/>
</dbReference>
<dbReference type="PANTHER" id="PTHR33747">
    <property type="entry name" value="UPF0225 PROTEIN SCO1677"/>
    <property type="match status" value="1"/>
</dbReference>
<comment type="caution">
    <text evidence="2">The sequence shown here is derived from an EMBL/GenBank/DDBJ whole genome shotgun (WGS) entry which is preliminary data.</text>
</comment>
<gene>
    <name evidence="2" type="ORF">GCM10009092_06190</name>
</gene>
<evidence type="ECO:0000313" key="3">
    <source>
        <dbReference type="Proteomes" id="UP001501757"/>
    </source>
</evidence>
<feature type="domain" description="YchJ-like middle NTF2-like" evidence="1">
    <location>
        <begin position="42"/>
        <end position="138"/>
    </location>
</feature>
<dbReference type="SUPFAM" id="SSF103642">
    <property type="entry name" value="Sec-C motif"/>
    <property type="match status" value="1"/>
</dbReference>
<dbReference type="PANTHER" id="PTHR33747:SF1">
    <property type="entry name" value="ADENYLATE CYCLASE-ASSOCIATED CAP C-TERMINAL DOMAIN-CONTAINING PROTEIN"/>
    <property type="match status" value="1"/>
</dbReference>
<dbReference type="InterPro" id="IPR032710">
    <property type="entry name" value="NTF2-like_dom_sf"/>
</dbReference>
<dbReference type="Pfam" id="PF17775">
    <property type="entry name" value="YchJ_M-like"/>
    <property type="match status" value="1"/>
</dbReference>
<name>A0ABP3GI93_9ALTE</name>
<protein>
    <submittedName>
        <fullName evidence="2">YchJ family protein</fullName>
    </submittedName>
</protein>